<proteinExistence type="inferred from homology"/>
<dbReference type="AlphaFoldDB" id="A0A7K1SSA1"/>
<feature type="binding site" evidence="7">
    <location>
        <position position="119"/>
    </location>
    <ligand>
        <name>Zn(2+)</name>
        <dbReference type="ChEBI" id="CHEBI:29105"/>
        <note>catalytic</note>
    </ligand>
</feature>
<dbReference type="GO" id="GO:0008270">
    <property type="term" value="F:zinc ion binding"/>
    <property type="evidence" value="ECO:0007669"/>
    <property type="project" value="UniProtKB-UniRule"/>
</dbReference>
<dbReference type="EMBL" id="WPIK01000001">
    <property type="protein sequence ID" value="MVN20181.1"/>
    <property type="molecule type" value="Genomic_DNA"/>
</dbReference>
<dbReference type="InterPro" id="IPR002036">
    <property type="entry name" value="YbeY"/>
</dbReference>
<dbReference type="RefSeq" id="WP_157563317.1">
    <property type="nucleotide sequence ID" value="NZ_WPIK01000001.1"/>
</dbReference>
<dbReference type="EC" id="3.1.-.-" evidence="7"/>
<dbReference type="InterPro" id="IPR023091">
    <property type="entry name" value="MetalPrtase_cat_dom_sf_prd"/>
</dbReference>
<evidence type="ECO:0000256" key="4">
    <source>
        <dbReference type="ARBA" id="ARBA00022759"/>
    </source>
</evidence>
<accession>A0A7K1SSA1</accession>
<dbReference type="HAMAP" id="MF_00009">
    <property type="entry name" value="Endoribonucl_YbeY"/>
    <property type="match status" value="1"/>
</dbReference>
<keyword evidence="9" id="KW-1185">Reference proteome</keyword>
<comment type="caution">
    <text evidence="8">The sequence shown here is derived from an EMBL/GenBank/DDBJ whole genome shotgun (WGS) entry which is preliminary data.</text>
</comment>
<comment type="function">
    <text evidence="7">Single strand-specific metallo-endoribonuclease involved in late-stage 70S ribosome quality control and in maturation of the 3' terminus of the 16S rRNA.</text>
</comment>
<dbReference type="SUPFAM" id="SSF55486">
    <property type="entry name" value="Metalloproteases ('zincins'), catalytic domain"/>
    <property type="match status" value="1"/>
</dbReference>
<dbReference type="GO" id="GO:0005737">
    <property type="term" value="C:cytoplasm"/>
    <property type="evidence" value="ECO:0007669"/>
    <property type="project" value="UniProtKB-SubCell"/>
</dbReference>
<evidence type="ECO:0000313" key="9">
    <source>
        <dbReference type="Proteomes" id="UP000462014"/>
    </source>
</evidence>
<keyword evidence="7" id="KW-0698">rRNA processing</keyword>
<evidence type="ECO:0000256" key="5">
    <source>
        <dbReference type="ARBA" id="ARBA00022801"/>
    </source>
</evidence>
<dbReference type="PROSITE" id="PS01306">
    <property type="entry name" value="UPF0054"/>
    <property type="match status" value="1"/>
</dbReference>
<organism evidence="8 9">
    <name type="scientific">Mucilaginibacter arboris</name>
    <dbReference type="NCBI Taxonomy" id="2682090"/>
    <lineage>
        <taxon>Bacteria</taxon>
        <taxon>Pseudomonadati</taxon>
        <taxon>Bacteroidota</taxon>
        <taxon>Sphingobacteriia</taxon>
        <taxon>Sphingobacteriales</taxon>
        <taxon>Sphingobacteriaceae</taxon>
        <taxon>Mucilaginibacter</taxon>
    </lineage>
</organism>
<dbReference type="PANTHER" id="PTHR46986">
    <property type="entry name" value="ENDORIBONUCLEASE YBEY, CHLOROPLASTIC"/>
    <property type="match status" value="1"/>
</dbReference>
<evidence type="ECO:0000256" key="7">
    <source>
        <dbReference type="HAMAP-Rule" id="MF_00009"/>
    </source>
</evidence>
<reference evidence="8 9" key="1">
    <citation type="submission" date="2019-12" db="EMBL/GenBank/DDBJ databases">
        <title>Mucilaginibacter sp. HMF7410 genome sequencing and assembly.</title>
        <authorList>
            <person name="Kang H."/>
            <person name="Cha I."/>
            <person name="Kim H."/>
            <person name="Joh K."/>
        </authorList>
    </citation>
    <scope>NUCLEOTIDE SEQUENCE [LARGE SCALE GENOMIC DNA]</scope>
    <source>
        <strain evidence="8 9">HMF7410</strain>
    </source>
</reference>
<name>A0A7K1SSA1_9SPHI</name>
<dbReference type="Pfam" id="PF02130">
    <property type="entry name" value="YbeY"/>
    <property type="match status" value="1"/>
</dbReference>
<keyword evidence="7" id="KW-0690">Ribosome biogenesis</keyword>
<sequence length="145" mass="17136">MAKINFFEEEIDFKLKNKKNLRNWIEQTIVAENHILKEINFIFCSDKYLLKINQDYLQHDTYTDIITFDNSETKKEIAGDIFISVERVAENASTYQITTLDELYRVLIHGTLHLLGYKDKSAKDKKLMTDKENFYLASMVNNNQK</sequence>
<keyword evidence="6 7" id="KW-0862">Zinc</keyword>
<dbReference type="GO" id="GO:0004222">
    <property type="term" value="F:metalloendopeptidase activity"/>
    <property type="evidence" value="ECO:0007669"/>
    <property type="project" value="InterPro"/>
</dbReference>
<protein>
    <recommendedName>
        <fullName evidence="7">Endoribonuclease YbeY</fullName>
        <ecNumber evidence="7">3.1.-.-</ecNumber>
    </recommendedName>
</protein>
<gene>
    <name evidence="7 8" type="primary">ybeY</name>
    <name evidence="8" type="ORF">GO621_01355</name>
</gene>
<dbReference type="GO" id="GO:0006364">
    <property type="term" value="P:rRNA processing"/>
    <property type="evidence" value="ECO:0007669"/>
    <property type="project" value="UniProtKB-UniRule"/>
</dbReference>
<dbReference type="GO" id="GO:0004521">
    <property type="term" value="F:RNA endonuclease activity"/>
    <property type="evidence" value="ECO:0007669"/>
    <property type="project" value="UniProtKB-UniRule"/>
</dbReference>
<keyword evidence="7" id="KW-0963">Cytoplasm</keyword>
<dbReference type="Gene3D" id="3.40.390.30">
    <property type="entry name" value="Metalloproteases ('zincins'), catalytic domain"/>
    <property type="match status" value="1"/>
</dbReference>
<keyword evidence="4 7" id="KW-0255">Endonuclease</keyword>
<evidence type="ECO:0000256" key="6">
    <source>
        <dbReference type="ARBA" id="ARBA00022833"/>
    </source>
</evidence>
<comment type="similarity">
    <text evidence="1 7">Belongs to the endoribonuclease YbeY family.</text>
</comment>
<feature type="binding site" evidence="7">
    <location>
        <position position="109"/>
    </location>
    <ligand>
        <name>Zn(2+)</name>
        <dbReference type="ChEBI" id="CHEBI:29105"/>
        <note>catalytic</note>
    </ligand>
</feature>
<dbReference type="InterPro" id="IPR020549">
    <property type="entry name" value="YbeY_CS"/>
</dbReference>
<evidence type="ECO:0000313" key="8">
    <source>
        <dbReference type="EMBL" id="MVN20181.1"/>
    </source>
</evidence>
<keyword evidence="2 7" id="KW-0540">Nuclease</keyword>
<evidence type="ECO:0000256" key="2">
    <source>
        <dbReference type="ARBA" id="ARBA00022722"/>
    </source>
</evidence>
<dbReference type="Proteomes" id="UP000462014">
    <property type="component" value="Unassembled WGS sequence"/>
</dbReference>
<keyword evidence="5 7" id="KW-0378">Hydrolase</keyword>
<comment type="cofactor">
    <cofactor evidence="7">
        <name>Zn(2+)</name>
        <dbReference type="ChEBI" id="CHEBI:29105"/>
    </cofactor>
    <text evidence="7">Binds 1 zinc ion.</text>
</comment>
<keyword evidence="3 7" id="KW-0479">Metal-binding</keyword>
<evidence type="ECO:0000256" key="1">
    <source>
        <dbReference type="ARBA" id="ARBA00010875"/>
    </source>
</evidence>
<dbReference type="PANTHER" id="PTHR46986:SF1">
    <property type="entry name" value="ENDORIBONUCLEASE YBEY, CHLOROPLASTIC"/>
    <property type="match status" value="1"/>
</dbReference>
<comment type="subcellular location">
    <subcellularLocation>
        <location evidence="7">Cytoplasm</location>
    </subcellularLocation>
</comment>
<evidence type="ECO:0000256" key="3">
    <source>
        <dbReference type="ARBA" id="ARBA00022723"/>
    </source>
</evidence>
<feature type="binding site" evidence="7">
    <location>
        <position position="113"/>
    </location>
    <ligand>
        <name>Zn(2+)</name>
        <dbReference type="ChEBI" id="CHEBI:29105"/>
        <note>catalytic</note>
    </ligand>
</feature>
<dbReference type="NCBIfam" id="TIGR00043">
    <property type="entry name" value="rRNA maturation RNase YbeY"/>
    <property type="match status" value="1"/>
</dbReference>